<proteinExistence type="predicted"/>
<feature type="compositionally biased region" description="Low complexity" evidence="1">
    <location>
        <begin position="323"/>
        <end position="336"/>
    </location>
</feature>
<evidence type="ECO:0000256" key="1">
    <source>
        <dbReference type="SAM" id="MobiDB-lite"/>
    </source>
</evidence>
<feature type="compositionally biased region" description="Low complexity" evidence="1">
    <location>
        <begin position="283"/>
        <end position="299"/>
    </location>
</feature>
<name>A0A6S8JH02_DUNTE</name>
<sequence>MLPCAYQTKVNNGAAWLCPHRLQQRKPQQPVLQNILSCIALQYNKAKSRGGGAGQTCRAAMRSDAPNNNLHAAPPAPPLSEAAKRILLAMLTKMVHQELSAGVASPATDQLLRARPETTSMEFMLWVAEQETQAQAGQQKELLASVCQRLVMFRELLDQERMDALFVSTSKALQGEQEHAEGAALLLGEARPSPSSHSSSDSSSYRVQFLDSSRRESSSTPSNTKDGTDGVGGNGTLTGEGDTLAGTRRQRKAEDVLACADESTPREDSSGSNLGAGPLMARGGSASDGWESSSSSGSRDVSDPRAGPLMARGGSATDDGESTRSGSRGASGPSAGIIPVPSPLPPSLASRPEQYALQLAQAVTGVPVVTEGYSPVYDLLLKAAPPAALTAEGVAKAHQEAAELGQDMRGRRQRSVASILGRTKLTPQQADQLMAGTAAARILDLLLSFPTEDERIALLPDCFTPPSEAEQGPQEPPGLDPLGLEGQEWAQGMPNQAEAVEATSSAGVEEETDELWCTPAQLLNELDARLRQVTDAGKVGMQDLSQQRRLGVPEGQLAGEGLVQALQGLRLHVHAYFMQAMQQK</sequence>
<evidence type="ECO:0000313" key="3">
    <source>
        <dbReference type="EMBL" id="CAE0494232.1"/>
    </source>
</evidence>
<feature type="region of interest" description="Disordered" evidence="1">
    <location>
        <begin position="190"/>
        <end position="349"/>
    </location>
</feature>
<protein>
    <submittedName>
        <fullName evidence="4">Uncharacterized protein</fullName>
    </submittedName>
</protein>
<dbReference type="EMBL" id="HBIP01015958">
    <property type="protein sequence ID" value="CAE0494233.1"/>
    <property type="molecule type" value="Transcribed_RNA"/>
</dbReference>
<organism evidence="4">
    <name type="scientific">Dunaliella tertiolecta</name>
    <name type="common">Green alga</name>
    <dbReference type="NCBI Taxonomy" id="3047"/>
    <lineage>
        <taxon>Eukaryota</taxon>
        <taxon>Viridiplantae</taxon>
        <taxon>Chlorophyta</taxon>
        <taxon>core chlorophytes</taxon>
        <taxon>Chlorophyceae</taxon>
        <taxon>CS clade</taxon>
        <taxon>Chlamydomonadales</taxon>
        <taxon>Dunaliellaceae</taxon>
        <taxon>Dunaliella</taxon>
    </lineage>
</organism>
<reference evidence="4" key="1">
    <citation type="submission" date="2021-01" db="EMBL/GenBank/DDBJ databases">
        <authorList>
            <person name="Corre E."/>
            <person name="Pelletier E."/>
            <person name="Niang G."/>
            <person name="Scheremetjew M."/>
            <person name="Finn R."/>
            <person name="Kale V."/>
            <person name="Holt S."/>
            <person name="Cochrane G."/>
            <person name="Meng A."/>
            <person name="Brown T."/>
            <person name="Cohen L."/>
        </authorList>
    </citation>
    <scope>NUCLEOTIDE SEQUENCE</scope>
    <source>
        <strain evidence="4">CCMP1320</strain>
    </source>
</reference>
<dbReference type="EMBL" id="HBIP01015955">
    <property type="protein sequence ID" value="CAE0494231.1"/>
    <property type="molecule type" value="Transcribed_RNA"/>
</dbReference>
<accession>A0A6S8JH02</accession>
<evidence type="ECO:0000313" key="4">
    <source>
        <dbReference type="EMBL" id="CAE0494233.1"/>
    </source>
</evidence>
<dbReference type="AlphaFoldDB" id="A0A6S8JH02"/>
<evidence type="ECO:0000313" key="2">
    <source>
        <dbReference type="EMBL" id="CAE0494231.1"/>
    </source>
</evidence>
<dbReference type="EMBL" id="HBIP01015956">
    <property type="protein sequence ID" value="CAE0494232.1"/>
    <property type="molecule type" value="Transcribed_RNA"/>
</dbReference>
<gene>
    <name evidence="2" type="ORF">DTER00134_LOCUS9304</name>
    <name evidence="3" type="ORF">DTER00134_LOCUS9305</name>
    <name evidence="4" type="ORF">DTER00134_LOCUS9306</name>
</gene>
<feature type="compositionally biased region" description="Low complexity" evidence="1">
    <location>
        <begin position="190"/>
        <end position="204"/>
    </location>
</feature>
<feature type="compositionally biased region" description="Gly residues" evidence="1">
    <location>
        <begin position="229"/>
        <end position="238"/>
    </location>
</feature>